<evidence type="ECO:0000256" key="1">
    <source>
        <dbReference type="SAM" id="MobiDB-lite"/>
    </source>
</evidence>
<protein>
    <recommendedName>
        <fullName evidence="4">ABC transporter permease</fullName>
    </recommendedName>
</protein>
<proteinExistence type="predicted"/>
<evidence type="ECO:0000313" key="3">
    <source>
        <dbReference type="EMBL" id="XAY07698.1"/>
    </source>
</evidence>
<dbReference type="EMBL" id="CP114014">
    <property type="protein sequence ID" value="XAY07698.1"/>
    <property type="molecule type" value="Genomic_DNA"/>
</dbReference>
<reference evidence="3" key="1">
    <citation type="submission" date="2022-12" db="EMBL/GenBank/DDBJ databases">
        <title>Paraconexibacter alkalitolerans sp. nov. and Baekduia alba sp. nov., isolated from soil and emended description of the genera Paraconexibacter (Chun et al., 2020) and Baekduia (An et al., 2020).</title>
        <authorList>
            <person name="Vieira S."/>
            <person name="Huber K.J."/>
            <person name="Geppert A."/>
            <person name="Wolf J."/>
            <person name="Neumann-Schaal M."/>
            <person name="Muesken M."/>
            <person name="Overmann J."/>
        </authorList>
    </citation>
    <scope>NUCLEOTIDE SEQUENCE</scope>
    <source>
        <strain evidence="3">AEG42_29</strain>
    </source>
</reference>
<dbReference type="Pfam" id="PF02405">
    <property type="entry name" value="MlaE"/>
    <property type="match status" value="1"/>
</dbReference>
<dbReference type="AlphaFoldDB" id="A0AAU7B1F0"/>
<gene>
    <name evidence="3" type="ORF">DSM112329_04586</name>
</gene>
<evidence type="ECO:0008006" key="4">
    <source>
        <dbReference type="Google" id="ProtNLM"/>
    </source>
</evidence>
<dbReference type="RefSeq" id="WP_354698888.1">
    <property type="nucleotide sequence ID" value="NZ_CP114014.1"/>
</dbReference>
<evidence type="ECO:0000256" key="2">
    <source>
        <dbReference type="SAM" id="Phobius"/>
    </source>
</evidence>
<keyword evidence="2" id="KW-1133">Transmembrane helix</keyword>
<feature type="transmembrane region" description="Helical" evidence="2">
    <location>
        <begin position="250"/>
        <end position="274"/>
    </location>
</feature>
<keyword evidence="2" id="KW-0812">Transmembrane</keyword>
<dbReference type="GO" id="GO:0043190">
    <property type="term" value="C:ATP-binding cassette (ABC) transporter complex"/>
    <property type="evidence" value="ECO:0007669"/>
    <property type="project" value="InterPro"/>
</dbReference>
<feature type="region of interest" description="Disordered" evidence="1">
    <location>
        <begin position="1"/>
        <end position="22"/>
    </location>
</feature>
<dbReference type="GO" id="GO:0005548">
    <property type="term" value="F:phospholipid transporter activity"/>
    <property type="evidence" value="ECO:0007669"/>
    <property type="project" value="TreeGrafter"/>
</dbReference>
<dbReference type="PANTHER" id="PTHR30188:SF13">
    <property type="entry name" value="CONSERVED HYPOTHETICAL INTEGRAL MEMBRANE PROTEIN YRBE3B"/>
    <property type="match status" value="1"/>
</dbReference>
<feature type="transmembrane region" description="Helical" evidence="2">
    <location>
        <begin position="160"/>
        <end position="180"/>
    </location>
</feature>
<sequence>MATVQATGPTPAGAEPEVPAAGRAKAGPVKEFLEEMGELCVFSARALRAVPGSTRYFSEILRLNAQIIRRSSFILLAMSVFLGFSVATFGFFFLRTIGGGDFVGVFTGLLTQRQTSSTMYGYVLSASICCSMTAVIGAAKIQQEIDAYASTGTDPMQFIVGTRVLAAMLFVPLGTVIALIGQNLGNFLDIVVVLQGNSARQFLDVTFSVQSVTGQLYALVTFGFMTLPCVLVACFYGMNASGGPADVGRAVAKSLMINLVLVHVIAAFFGVFFYGRNLNIPIGG</sequence>
<name>A0AAU7B1F0_9ACTN</name>
<feature type="transmembrane region" description="Helical" evidence="2">
    <location>
        <begin position="119"/>
        <end position="139"/>
    </location>
</feature>
<dbReference type="KEGG" id="parq:DSM112329_04586"/>
<feature type="transmembrane region" description="Helical" evidence="2">
    <location>
        <begin position="216"/>
        <end position="238"/>
    </location>
</feature>
<accession>A0AAU7B1F0</accession>
<organism evidence="3">
    <name type="scientific">Paraconexibacter sp. AEG42_29</name>
    <dbReference type="NCBI Taxonomy" id="2997339"/>
    <lineage>
        <taxon>Bacteria</taxon>
        <taxon>Bacillati</taxon>
        <taxon>Actinomycetota</taxon>
        <taxon>Thermoleophilia</taxon>
        <taxon>Solirubrobacterales</taxon>
        <taxon>Paraconexibacteraceae</taxon>
        <taxon>Paraconexibacter</taxon>
    </lineage>
</organism>
<feature type="compositionally biased region" description="Low complexity" evidence="1">
    <location>
        <begin position="8"/>
        <end position="22"/>
    </location>
</feature>
<feature type="transmembrane region" description="Helical" evidence="2">
    <location>
        <begin position="73"/>
        <end position="94"/>
    </location>
</feature>
<keyword evidence="2" id="KW-0472">Membrane</keyword>
<dbReference type="InterPro" id="IPR030802">
    <property type="entry name" value="Permease_MalE"/>
</dbReference>
<dbReference type="PANTHER" id="PTHR30188">
    <property type="entry name" value="ABC TRANSPORTER PERMEASE PROTEIN-RELATED"/>
    <property type="match status" value="1"/>
</dbReference>